<dbReference type="OMA" id="ASHTTHN"/>
<reference evidence="2" key="1">
    <citation type="submission" date="2025-08" db="UniProtKB">
        <authorList>
            <consortium name="Ensembl"/>
        </authorList>
    </citation>
    <scope>IDENTIFICATION</scope>
</reference>
<keyword evidence="3" id="KW-1185">Reference proteome</keyword>
<dbReference type="Ensembl" id="ENSGMOT00000043388.1">
    <property type="protein sequence ID" value="ENSGMOP00000022898.1"/>
    <property type="gene ID" value="ENSGMOG00000026652.1"/>
</dbReference>
<proteinExistence type="predicted"/>
<organism evidence="2 3">
    <name type="scientific">Gadus morhua</name>
    <name type="common">Atlantic cod</name>
    <dbReference type="NCBI Taxonomy" id="8049"/>
    <lineage>
        <taxon>Eukaryota</taxon>
        <taxon>Metazoa</taxon>
        <taxon>Chordata</taxon>
        <taxon>Craniata</taxon>
        <taxon>Vertebrata</taxon>
        <taxon>Euteleostomi</taxon>
        <taxon>Actinopterygii</taxon>
        <taxon>Neopterygii</taxon>
        <taxon>Teleostei</taxon>
        <taxon>Neoteleostei</taxon>
        <taxon>Acanthomorphata</taxon>
        <taxon>Zeiogadaria</taxon>
        <taxon>Gadariae</taxon>
        <taxon>Gadiformes</taxon>
        <taxon>Gadoidei</taxon>
        <taxon>Gadidae</taxon>
        <taxon>Gadus</taxon>
    </lineage>
</organism>
<feature type="region of interest" description="Disordered" evidence="1">
    <location>
        <begin position="86"/>
        <end position="108"/>
    </location>
</feature>
<dbReference type="GeneTree" id="ENSGT00410000029447"/>
<evidence type="ECO:0000313" key="3">
    <source>
        <dbReference type="Proteomes" id="UP000694546"/>
    </source>
</evidence>
<evidence type="ECO:0000256" key="1">
    <source>
        <dbReference type="SAM" id="MobiDB-lite"/>
    </source>
</evidence>
<sequence length="212" mass="24095">MARNEEKQQGRLNRLWLQKEREGKSIKSEIEYYLQQSQLIHYPERKIAEFQFCIKELEHEYKRFVVKLRALDPTCKHKPWTPRAYSRKRADIKNGSNKSLSKEGEDHMSLPEAKLNPIAESSEPVCVDQDLPLSFNRTRLAVAVAGFRGPVTQSGASHTTHNLTQALHAGLPNLSGSLLGQTRRRCKPLSSGKHHCMPCTLPSLWLGLTLIS</sequence>
<protein>
    <submittedName>
        <fullName evidence="2">Si:dkey-86e18.1</fullName>
    </submittedName>
</protein>
<evidence type="ECO:0000313" key="2">
    <source>
        <dbReference type="Ensembl" id="ENSGMOP00000022898.1"/>
    </source>
</evidence>
<reference evidence="2" key="2">
    <citation type="submission" date="2025-09" db="UniProtKB">
        <authorList>
            <consortium name="Ensembl"/>
        </authorList>
    </citation>
    <scope>IDENTIFICATION</scope>
</reference>
<dbReference type="Proteomes" id="UP000694546">
    <property type="component" value="Chromosome 12"/>
</dbReference>
<accession>A0A8C4ZXS1</accession>
<name>A0A8C4ZXS1_GADMO</name>
<dbReference type="AlphaFoldDB" id="A0A8C4ZXS1"/>